<sequence length="76" mass="8926">MFWISLSTFLLIALPNKFPTFYLLLSKSVCIIIPCFMFILKTRVMFIFVSGLVLSYIWVFVKPFVLDLLGYCVWAF</sequence>
<gene>
    <name evidence="1" type="ORF">L1987_66861</name>
</gene>
<evidence type="ECO:0000313" key="2">
    <source>
        <dbReference type="Proteomes" id="UP001056120"/>
    </source>
</evidence>
<accession>A0ACB9BYA6</accession>
<dbReference type="Proteomes" id="UP001056120">
    <property type="component" value="Linkage Group LG22"/>
</dbReference>
<keyword evidence="2" id="KW-1185">Reference proteome</keyword>
<dbReference type="EMBL" id="CM042039">
    <property type="protein sequence ID" value="KAI3727052.1"/>
    <property type="molecule type" value="Genomic_DNA"/>
</dbReference>
<name>A0ACB9BYA6_9ASTR</name>
<comment type="caution">
    <text evidence="1">The sequence shown here is derived from an EMBL/GenBank/DDBJ whole genome shotgun (WGS) entry which is preliminary data.</text>
</comment>
<protein>
    <submittedName>
        <fullName evidence="1">Uncharacterized protein</fullName>
    </submittedName>
</protein>
<reference evidence="1 2" key="2">
    <citation type="journal article" date="2022" name="Mol. Ecol. Resour.">
        <title>The genomes of chicory, endive, great burdock and yacon provide insights into Asteraceae paleo-polyploidization history and plant inulin production.</title>
        <authorList>
            <person name="Fan W."/>
            <person name="Wang S."/>
            <person name="Wang H."/>
            <person name="Wang A."/>
            <person name="Jiang F."/>
            <person name="Liu H."/>
            <person name="Zhao H."/>
            <person name="Xu D."/>
            <person name="Zhang Y."/>
        </authorList>
    </citation>
    <scope>NUCLEOTIDE SEQUENCE [LARGE SCALE GENOMIC DNA]</scope>
    <source>
        <strain evidence="2">cv. Yunnan</strain>
        <tissue evidence="1">Leaves</tissue>
    </source>
</reference>
<evidence type="ECO:0000313" key="1">
    <source>
        <dbReference type="EMBL" id="KAI3727052.1"/>
    </source>
</evidence>
<reference evidence="2" key="1">
    <citation type="journal article" date="2022" name="Mol. Ecol. Resour.">
        <title>The genomes of chicory, endive, great burdock and yacon provide insights into Asteraceae palaeo-polyploidization history and plant inulin production.</title>
        <authorList>
            <person name="Fan W."/>
            <person name="Wang S."/>
            <person name="Wang H."/>
            <person name="Wang A."/>
            <person name="Jiang F."/>
            <person name="Liu H."/>
            <person name="Zhao H."/>
            <person name="Xu D."/>
            <person name="Zhang Y."/>
        </authorList>
    </citation>
    <scope>NUCLEOTIDE SEQUENCE [LARGE SCALE GENOMIC DNA]</scope>
    <source>
        <strain evidence="2">cv. Yunnan</strain>
    </source>
</reference>
<proteinExistence type="predicted"/>
<organism evidence="1 2">
    <name type="scientific">Smallanthus sonchifolius</name>
    <dbReference type="NCBI Taxonomy" id="185202"/>
    <lineage>
        <taxon>Eukaryota</taxon>
        <taxon>Viridiplantae</taxon>
        <taxon>Streptophyta</taxon>
        <taxon>Embryophyta</taxon>
        <taxon>Tracheophyta</taxon>
        <taxon>Spermatophyta</taxon>
        <taxon>Magnoliopsida</taxon>
        <taxon>eudicotyledons</taxon>
        <taxon>Gunneridae</taxon>
        <taxon>Pentapetalae</taxon>
        <taxon>asterids</taxon>
        <taxon>campanulids</taxon>
        <taxon>Asterales</taxon>
        <taxon>Asteraceae</taxon>
        <taxon>Asteroideae</taxon>
        <taxon>Heliantheae alliance</taxon>
        <taxon>Millerieae</taxon>
        <taxon>Smallanthus</taxon>
    </lineage>
</organism>